<dbReference type="InterPro" id="IPR014044">
    <property type="entry name" value="CAP_dom"/>
</dbReference>
<dbReference type="Pfam" id="PF18962">
    <property type="entry name" value="Por_Secre_tail"/>
    <property type="match status" value="1"/>
</dbReference>
<gene>
    <name evidence="4" type="ORF">A8C32_07345</name>
</gene>
<dbReference type="InterPro" id="IPR035940">
    <property type="entry name" value="CAP_sf"/>
</dbReference>
<comment type="caution">
    <text evidence="4">The sequence shown here is derived from an EMBL/GenBank/DDBJ whole genome shotgun (WGS) entry which is preliminary data.</text>
</comment>
<dbReference type="PANTHER" id="PTHR31157">
    <property type="entry name" value="SCP DOMAIN-CONTAINING PROTEIN"/>
    <property type="match status" value="1"/>
</dbReference>
<keyword evidence="1" id="KW-0732">Signal</keyword>
<dbReference type="EMBL" id="MDJD01000054">
    <property type="protein sequence ID" value="OEJ98989.1"/>
    <property type="molecule type" value="Genomic_DNA"/>
</dbReference>
<accession>A0A1E5SIN9</accession>
<organism evidence="4 5">
    <name type="scientific">Flavivirga aquatica</name>
    <dbReference type="NCBI Taxonomy" id="1849968"/>
    <lineage>
        <taxon>Bacteria</taxon>
        <taxon>Pseudomonadati</taxon>
        <taxon>Bacteroidota</taxon>
        <taxon>Flavobacteriia</taxon>
        <taxon>Flavobacteriales</taxon>
        <taxon>Flavobacteriaceae</taxon>
        <taxon>Flavivirga</taxon>
    </lineage>
</organism>
<dbReference type="PANTHER" id="PTHR31157:SF1">
    <property type="entry name" value="SCP DOMAIN-CONTAINING PROTEIN"/>
    <property type="match status" value="1"/>
</dbReference>
<dbReference type="Proteomes" id="UP000095713">
    <property type="component" value="Unassembled WGS sequence"/>
</dbReference>
<reference evidence="4 5" key="1">
    <citation type="submission" date="2016-05" db="EMBL/GenBank/DDBJ databases">
        <title>Draft Genome Sequence of Algibacter sp. Strain SK-16 Isolated from the Surface Water of Aburatsubo Inlet.</title>
        <authorList>
            <person name="Wong S.-K."/>
            <person name="Yoshizawa S."/>
            <person name="Nakajima Y."/>
            <person name="Ogura Y."/>
            <person name="Tetsuya H."/>
            <person name="Hamasaki K."/>
        </authorList>
    </citation>
    <scope>NUCLEOTIDE SEQUENCE [LARGE SCALE GENOMIC DNA]</scope>
    <source>
        <strain evidence="4 5">SK-16</strain>
    </source>
</reference>
<proteinExistence type="predicted"/>
<name>A0A1E5SIN9_9FLAO</name>
<dbReference type="InterPro" id="IPR026444">
    <property type="entry name" value="Secre_tail"/>
</dbReference>
<sequence length="229" mass="25395">MSFMLFALKNNAQTKAQAQEMLQLVNNLRAKNNRTPVYLNNKLNLSAKNHSKDMADNNYFDHDGLNGSSFSDRIFKTGYSGSPRGENIAAGNSSVKNTFDQWVNSAGHLDNILNPNINEMGIGYGFNSNANYRHYWTQVFALNNSLSNEKIVASNFTTYPNPVNDVLFIKTSLDSSNLNYTLISSTGQLIITGTTSGNNGTFKIAVNNLSKGVYFLTLNKNTVRKLIKL</sequence>
<evidence type="ECO:0000313" key="5">
    <source>
        <dbReference type="Proteomes" id="UP000095713"/>
    </source>
</evidence>
<dbReference type="AlphaFoldDB" id="A0A1E5SIN9"/>
<feature type="domain" description="Secretion system C-terminal sorting" evidence="3">
    <location>
        <begin position="159"/>
        <end position="226"/>
    </location>
</feature>
<evidence type="ECO:0000256" key="1">
    <source>
        <dbReference type="ARBA" id="ARBA00022729"/>
    </source>
</evidence>
<dbReference type="SUPFAM" id="SSF55797">
    <property type="entry name" value="PR-1-like"/>
    <property type="match status" value="1"/>
</dbReference>
<keyword evidence="5" id="KW-1185">Reference proteome</keyword>
<evidence type="ECO:0000313" key="4">
    <source>
        <dbReference type="EMBL" id="OEJ98989.1"/>
    </source>
</evidence>
<protein>
    <recommendedName>
        <fullName evidence="6">Secretion system C-terminal sorting domain-containing protein</fullName>
    </recommendedName>
</protein>
<evidence type="ECO:0000259" key="3">
    <source>
        <dbReference type="Pfam" id="PF18962"/>
    </source>
</evidence>
<evidence type="ECO:0000259" key="2">
    <source>
        <dbReference type="Pfam" id="PF00188"/>
    </source>
</evidence>
<dbReference type="CDD" id="cd05379">
    <property type="entry name" value="CAP_bacterial"/>
    <property type="match status" value="1"/>
</dbReference>
<dbReference type="NCBIfam" id="TIGR04183">
    <property type="entry name" value="Por_Secre_tail"/>
    <property type="match status" value="1"/>
</dbReference>
<dbReference type="STRING" id="1849968.A8C32_07345"/>
<dbReference type="Gene3D" id="3.40.33.10">
    <property type="entry name" value="CAP"/>
    <property type="match status" value="1"/>
</dbReference>
<evidence type="ECO:0008006" key="6">
    <source>
        <dbReference type="Google" id="ProtNLM"/>
    </source>
</evidence>
<dbReference type="Pfam" id="PF00188">
    <property type="entry name" value="CAP"/>
    <property type="match status" value="1"/>
</dbReference>
<feature type="domain" description="SCP" evidence="2">
    <location>
        <begin position="22"/>
        <end position="140"/>
    </location>
</feature>